<gene>
    <name evidence="1" type="ORF">MQE36_05875</name>
</gene>
<keyword evidence="2" id="KW-1185">Reference proteome</keyword>
<proteinExistence type="predicted"/>
<evidence type="ECO:0000313" key="2">
    <source>
        <dbReference type="Proteomes" id="UP000829476"/>
    </source>
</evidence>
<dbReference type="RefSeq" id="WP_242938245.1">
    <property type="nucleotide sequence ID" value="NZ_CP094326.1"/>
</dbReference>
<reference evidence="1 2" key="1">
    <citation type="journal article" date="2018" name="Int. J. Syst. Evol. Microbiol.">
        <title>Zhouia spongiae sp. nov., isolated from a marine sponge.</title>
        <authorList>
            <person name="Zhuang L."/>
            <person name="Lin B."/>
            <person name="Qin F."/>
            <person name="Luo L."/>
        </authorList>
    </citation>
    <scope>NUCLEOTIDE SEQUENCE [LARGE SCALE GENOMIC DNA]</scope>
    <source>
        <strain evidence="1 2">HN-Y44</strain>
    </source>
</reference>
<evidence type="ECO:0000313" key="1">
    <source>
        <dbReference type="EMBL" id="UNY99874.1"/>
    </source>
</evidence>
<dbReference type="Proteomes" id="UP000829476">
    <property type="component" value="Chromosome"/>
</dbReference>
<name>A0ABY3YQ19_9FLAO</name>
<accession>A0ABY3YQ19</accession>
<organism evidence="1 2">
    <name type="scientific">Zhouia spongiae</name>
    <dbReference type="NCBI Taxonomy" id="2202721"/>
    <lineage>
        <taxon>Bacteria</taxon>
        <taxon>Pseudomonadati</taxon>
        <taxon>Bacteroidota</taxon>
        <taxon>Flavobacteriia</taxon>
        <taxon>Flavobacteriales</taxon>
        <taxon>Flavobacteriaceae</taxon>
        <taxon>Zhouia</taxon>
    </lineage>
</organism>
<protein>
    <submittedName>
        <fullName evidence="1">Uncharacterized protein</fullName>
    </submittedName>
</protein>
<sequence length="214" mass="25723">MYFHHSYKSDFPNQVHQLNVSIAKNHYLLKDDTIKHQNKKFDINWKNYPKTGKRHLVNYLIRDHFSGCYYAELHPIDKMPDLKSFLFNAWKTKEFYEFKGVPKYLILGNDVIEKYPDIKNFAKNINGFDLQIAENGFSTGIRSVRDWIRCIDYYSWNPHFSSISNFGKYSEKFCREFNLRTNSKKTESNLEKWANNKPRGILIDDKEIFYEKFK</sequence>
<dbReference type="EMBL" id="CP094326">
    <property type="protein sequence ID" value="UNY99874.1"/>
    <property type="molecule type" value="Genomic_DNA"/>
</dbReference>